<evidence type="ECO:0000313" key="2">
    <source>
        <dbReference type="Proteomes" id="UP000501058"/>
    </source>
</evidence>
<dbReference type="Proteomes" id="UP000501058">
    <property type="component" value="Chromosome"/>
</dbReference>
<keyword evidence="1" id="KW-0808">Transferase</keyword>
<name>A0A6G7YBK2_9ACTN</name>
<sequence>MPAVHLSPLGVAGRRQPVFARRGAVATSQPLAAQVGLSVLQAGGNAVDAAIATAAALTVVEPCSNGLGSDAFALVWHDGRPHGLNGSGRSTRRRTARDLVDAGRTAMPQHGWDAVTVPGAVRAWADLHARFGRLDFAALLEPAAVLAEEGFAVSGVVAAAWERAVALAEARRGAHHDPAEDAFLPHFAPLGRAPAIGEVWRSATTAATLRALGASRGEDLYTGAAADRLVAFAAATGGFLDADDLAAHRSEWVDPIGVSYRDHEVWEIPPNGQGIAALIALRILDGHDPADVAPFGAPGVAAADAPPRPASWHRAIEAVKAALVDTHAFVADPAHADVPTAALLADAHIGRRRAALGERAHRPVAVDPRSSDTVYLCTADDEGNQVSFIQSNFAGFGAGIVVPGTGISLQNRGWGFSLEPGHPNELAPGKRPFHTIIPGFLTRGGEPVGPFGVMGGHMQAQGHVQVVLDAVEHGDDPQTALGRPRWFWDAETGRVDVESTAGTPVVAALAARGHDALATDRATTFGRGQAIWRLENGTLVAGSEPRADAYPLGW</sequence>
<dbReference type="PANTHER" id="PTHR43881:SF1">
    <property type="entry name" value="GAMMA-GLUTAMYLTRANSPEPTIDASE (AFU_ORTHOLOGUE AFUA_4G13580)"/>
    <property type="match status" value="1"/>
</dbReference>
<gene>
    <name evidence="1" type="ORF">G7070_15840</name>
</gene>
<dbReference type="PANTHER" id="PTHR43881">
    <property type="entry name" value="GAMMA-GLUTAMYLTRANSPEPTIDASE (AFU_ORTHOLOGUE AFUA_4G13580)"/>
    <property type="match status" value="1"/>
</dbReference>
<accession>A0A6G7YBK2</accession>
<protein>
    <submittedName>
        <fullName evidence="1">Gamma-glutamyltransferase family protein</fullName>
    </submittedName>
</protein>
<dbReference type="GO" id="GO:0016740">
    <property type="term" value="F:transferase activity"/>
    <property type="evidence" value="ECO:0007669"/>
    <property type="project" value="UniProtKB-KW"/>
</dbReference>
<dbReference type="PRINTS" id="PR01210">
    <property type="entry name" value="GGTRANSPTASE"/>
</dbReference>
<dbReference type="InterPro" id="IPR029055">
    <property type="entry name" value="Ntn_hydrolases_N"/>
</dbReference>
<dbReference type="InterPro" id="IPR052896">
    <property type="entry name" value="GGT-like_enzyme"/>
</dbReference>
<dbReference type="EMBL" id="CP049865">
    <property type="protein sequence ID" value="QIK74018.1"/>
    <property type="molecule type" value="Genomic_DNA"/>
</dbReference>
<dbReference type="Gene3D" id="1.10.246.130">
    <property type="match status" value="1"/>
</dbReference>
<dbReference type="SUPFAM" id="SSF56235">
    <property type="entry name" value="N-terminal nucleophile aminohydrolases (Ntn hydrolases)"/>
    <property type="match status" value="1"/>
</dbReference>
<evidence type="ECO:0000313" key="1">
    <source>
        <dbReference type="EMBL" id="QIK74018.1"/>
    </source>
</evidence>
<dbReference type="Pfam" id="PF01019">
    <property type="entry name" value="G_glu_transpept"/>
    <property type="match status" value="1"/>
</dbReference>
<proteinExistence type="predicted"/>
<dbReference type="Gene3D" id="3.60.20.40">
    <property type="match status" value="1"/>
</dbReference>
<dbReference type="AlphaFoldDB" id="A0A6G7YBK2"/>
<keyword evidence="2" id="KW-1185">Reference proteome</keyword>
<dbReference type="InterPro" id="IPR043138">
    <property type="entry name" value="GGT_lsub"/>
</dbReference>
<dbReference type="InterPro" id="IPR043137">
    <property type="entry name" value="GGT_ssub_C"/>
</dbReference>
<dbReference type="KEGG" id="prv:G7070_15840"/>
<organism evidence="1 2">
    <name type="scientific">Propioniciclava coleopterorum</name>
    <dbReference type="NCBI Taxonomy" id="2714937"/>
    <lineage>
        <taxon>Bacteria</taxon>
        <taxon>Bacillati</taxon>
        <taxon>Actinomycetota</taxon>
        <taxon>Actinomycetes</taxon>
        <taxon>Propionibacteriales</taxon>
        <taxon>Propionibacteriaceae</taxon>
        <taxon>Propioniciclava</taxon>
    </lineage>
</organism>
<reference evidence="1 2" key="1">
    <citation type="submission" date="2020-03" db="EMBL/GenBank/DDBJ databases">
        <title>Propioniciclava sp. nov., isolated from Hydrophilus acuminatus.</title>
        <authorList>
            <person name="Hyun D.-W."/>
            <person name="Bae J.-W."/>
        </authorList>
    </citation>
    <scope>NUCLEOTIDE SEQUENCE [LARGE SCALE GENOMIC DNA]</scope>
    <source>
        <strain evidence="1 2">HDW11</strain>
    </source>
</reference>